<proteinExistence type="predicted"/>
<evidence type="ECO:0000313" key="1">
    <source>
        <dbReference type="EMBL" id="CRK83933.1"/>
    </source>
</evidence>
<gene>
    <name evidence="1" type="ORF">BN000_03931</name>
</gene>
<reference evidence="2" key="1">
    <citation type="submission" date="2015-05" db="EMBL/GenBank/DDBJ databases">
        <authorList>
            <person name="Urmite Genomes"/>
        </authorList>
    </citation>
    <scope>NUCLEOTIDE SEQUENCE [LARGE SCALE GENOMIC DNA]</scope>
    <source>
        <strain evidence="2">LF1</strain>
    </source>
</reference>
<sequence>MLIFYFKKKTTFFNKIITEICLLALKHDEKQQNNPTRILRARYHTFFPKPVTYKDLHAYIMHFPRNRARKKIYVPAIMHFAETGLICATKTKNNAHKVLPIGFIGNGTDSIIFLFFIELTGISFFLENQHHCLTELKQ</sequence>
<name>A0A0U1P127_9BACI</name>
<dbReference type="Proteomes" id="UP000199087">
    <property type="component" value="Unassembled WGS sequence"/>
</dbReference>
<dbReference type="AlphaFoldDB" id="A0A0U1P127"/>
<evidence type="ECO:0000313" key="2">
    <source>
        <dbReference type="Proteomes" id="UP000199087"/>
    </source>
</evidence>
<dbReference type="STRING" id="1499688.BN000_03931"/>
<dbReference type="EMBL" id="CVRB01000004">
    <property type="protein sequence ID" value="CRK83933.1"/>
    <property type="molecule type" value="Genomic_DNA"/>
</dbReference>
<protein>
    <submittedName>
        <fullName evidence="1">Uncharacterized protein</fullName>
    </submittedName>
</protein>
<accession>A0A0U1P127</accession>
<organism evidence="1 2">
    <name type="scientific">Neobacillus massiliamazoniensis</name>
    <dbReference type="NCBI Taxonomy" id="1499688"/>
    <lineage>
        <taxon>Bacteria</taxon>
        <taxon>Bacillati</taxon>
        <taxon>Bacillota</taxon>
        <taxon>Bacilli</taxon>
        <taxon>Bacillales</taxon>
        <taxon>Bacillaceae</taxon>
        <taxon>Neobacillus</taxon>
    </lineage>
</organism>
<keyword evidence="2" id="KW-1185">Reference proteome</keyword>